<proteinExistence type="predicted"/>
<organism evidence="2">
    <name type="scientific">uncultured delta proteobacterium</name>
    <dbReference type="NCBI Taxonomy" id="34034"/>
    <lineage>
        <taxon>Bacteria</taxon>
        <taxon>Deltaproteobacteria</taxon>
        <taxon>environmental samples</taxon>
    </lineage>
</organism>
<dbReference type="EMBL" id="FLUQ01000001">
    <property type="protein sequence ID" value="SBV95256.1"/>
    <property type="molecule type" value="Genomic_DNA"/>
</dbReference>
<sequence>MFSDKEGSLLPQGSRPEGLVPVGRVREPLRASRATMGSLAHDRGQKRSLTQYQGKLSHYRGLKTLGKHPRKRYKWHLPIRPMAGDFVKPRRGKGFDNAR</sequence>
<evidence type="ECO:0000313" key="2">
    <source>
        <dbReference type="EMBL" id="SBV95256.1"/>
    </source>
</evidence>
<reference evidence="2" key="1">
    <citation type="submission" date="2016-04" db="EMBL/GenBank/DDBJ databases">
        <authorList>
            <person name="Evans L.H."/>
            <person name="Alamgir A."/>
            <person name="Owens N."/>
            <person name="Weber N.D."/>
            <person name="Virtaneva K."/>
            <person name="Barbian K."/>
            <person name="Babar A."/>
            <person name="Rosenke K."/>
        </authorList>
    </citation>
    <scope>NUCLEOTIDE SEQUENCE</scope>
    <source>
        <strain evidence="2">86</strain>
    </source>
</reference>
<dbReference type="AlphaFoldDB" id="A0A212J755"/>
<gene>
    <name evidence="2" type="ORF">KL86DPRO_10838</name>
</gene>
<accession>A0A212J755</accession>
<name>A0A212J755_9DELT</name>
<feature type="region of interest" description="Disordered" evidence="1">
    <location>
        <begin position="1"/>
        <end position="24"/>
    </location>
</feature>
<protein>
    <submittedName>
        <fullName evidence="2">Uncharacterized protein</fullName>
    </submittedName>
</protein>
<evidence type="ECO:0000256" key="1">
    <source>
        <dbReference type="SAM" id="MobiDB-lite"/>
    </source>
</evidence>